<gene>
    <name evidence="2" type="ORF">PT974_01110</name>
</gene>
<dbReference type="SUPFAM" id="SSF82171">
    <property type="entry name" value="DPP6 N-terminal domain-like"/>
    <property type="match status" value="1"/>
</dbReference>
<evidence type="ECO:0000313" key="3">
    <source>
        <dbReference type="Proteomes" id="UP001338125"/>
    </source>
</evidence>
<keyword evidence="3" id="KW-1185">Reference proteome</keyword>
<evidence type="ECO:0000256" key="1">
    <source>
        <dbReference type="PROSITE-ProRule" id="PRU00221"/>
    </source>
</evidence>
<reference evidence="2 3" key="1">
    <citation type="submission" date="2024-01" db="EMBL/GenBank/DDBJ databases">
        <title>Complete genome of Cladobotryum mycophilum ATHUM6906.</title>
        <authorList>
            <person name="Christinaki A.C."/>
            <person name="Myridakis A.I."/>
            <person name="Kouvelis V.N."/>
        </authorList>
    </citation>
    <scope>NUCLEOTIDE SEQUENCE [LARGE SCALE GENOMIC DNA]</scope>
    <source>
        <strain evidence="2 3">ATHUM6906</strain>
    </source>
</reference>
<dbReference type="InterPro" id="IPR001680">
    <property type="entry name" value="WD40_rpt"/>
</dbReference>
<proteinExistence type="predicted"/>
<protein>
    <submittedName>
        <fullName evidence="2">Uncharacterized protein</fullName>
    </submittedName>
</protein>
<accession>A0ABR0T2Q7</accession>
<feature type="repeat" description="WD" evidence="1">
    <location>
        <begin position="14"/>
        <end position="55"/>
    </location>
</feature>
<evidence type="ECO:0000313" key="2">
    <source>
        <dbReference type="EMBL" id="KAK5998728.1"/>
    </source>
</evidence>
<dbReference type="Proteomes" id="UP001338125">
    <property type="component" value="Unassembled WGS sequence"/>
</dbReference>
<organism evidence="2 3">
    <name type="scientific">Cladobotryum mycophilum</name>
    <dbReference type="NCBI Taxonomy" id="491253"/>
    <lineage>
        <taxon>Eukaryota</taxon>
        <taxon>Fungi</taxon>
        <taxon>Dikarya</taxon>
        <taxon>Ascomycota</taxon>
        <taxon>Pezizomycotina</taxon>
        <taxon>Sordariomycetes</taxon>
        <taxon>Hypocreomycetidae</taxon>
        <taxon>Hypocreales</taxon>
        <taxon>Hypocreaceae</taxon>
        <taxon>Cladobotryum</taxon>
    </lineage>
</organism>
<dbReference type="Gene3D" id="2.130.10.10">
    <property type="entry name" value="YVTN repeat-like/Quinoprotein amine dehydrogenase"/>
    <property type="match status" value="1"/>
</dbReference>
<dbReference type="InterPro" id="IPR015943">
    <property type="entry name" value="WD40/YVTN_repeat-like_dom_sf"/>
</dbReference>
<sequence length="117" mass="12593">MPPGAGFDMKLTTEVSHGWEIRQVEFSPGGQRLAASGVSHLVTTWDVASLNALFLLQCQCYSSTGVSWSPKVQSLLPLVRKNGRLIEGVECTEPISGCDWASDEKSVTLGSLDKPSL</sequence>
<keyword evidence="1" id="KW-0853">WD repeat</keyword>
<dbReference type="PROSITE" id="PS50082">
    <property type="entry name" value="WD_REPEATS_2"/>
    <property type="match status" value="1"/>
</dbReference>
<comment type="caution">
    <text evidence="2">The sequence shown here is derived from an EMBL/GenBank/DDBJ whole genome shotgun (WGS) entry which is preliminary data.</text>
</comment>
<name>A0ABR0T2Q7_9HYPO</name>
<dbReference type="EMBL" id="JAVFKD010000001">
    <property type="protein sequence ID" value="KAK5998728.1"/>
    <property type="molecule type" value="Genomic_DNA"/>
</dbReference>